<dbReference type="KEGG" id="ala:BFG52_04730"/>
<dbReference type="AlphaFoldDB" id="A0A1B2LXR7"/>
<evidence type="ECO:0000313" key="1">
    <source>
        <dbReference type="EMBL" id="AOA57731.1"/>
    </source>
</evidence>
<dbReference type="RefSeq" id="WP_067553176.1">
    <property type="nucleotide sequence ID" value="NZ_CP016895.1"/>
</dbReference>
<sequence>MPVKQQKNQPNPAATAVVASDPQQPVIAEHVAVQTAPVAVDPDINDTDINLSAFAQELSTADSSLASSSAPADKHRQIELVQQQLLNLKQDVLRHVANIKQQLEYSQQSLVAFSQVVKGEVGTVYEDVSRLGQQLKTEVVEISHKHKTQLSQSLKRSKENTLQQWDKVKF</sequence>
<accession>A0A1B2LXR7</accession>
<dbReference type="STRING" id="1789224.BFG52_04730"/>
<gene>
    <name evidence="1" type="ORF">BFG52_04730</name>
</gene>
<dbReference type="EMBL" id="CP016895">
    <property type="protein sequence ID" value="AOA57731.1"/>
    <property type="molecule type" value="Genomic_DNA"/>
</dbReference>
<keyword evidence="2" id="KW-1185">Reference proteome</keyword>
<proteinExistence type="predicted"/>
<protein>
    <submittedName>
        <fullName evidence="1">Uncharacterized protein</fullName>
    </submittedName>
</protein>
<dbReference type="Proteomes" id="UP000093391">
    <property type="component" value="Chromosome"/>
</dbReference>
<evidence type="ECO:0000313" key="2">
    <source>
        <dbReference type="Proteomes" id="UP000093391"/>
    </source>
</evidence>
<organism evidence="1 2">
    <name type="scientific">Acinetobacter larvae</name>
    <dbReference type="NCBI Taxonomy" id="1789224"/>
    <lineage>
        <taxon>Bacteria</taxon>
        <taxon>Pseudomonadati</taxon>
        <taxon>Pseudomonadota</taxon>
        <taxon>Gammaproteobacteria</taxon>
        <taxon>Moraxellales</taxon>
        <taxon>Moraxellaceae</taxon>
        <taxon>Acinetobacter</taxon>
    </lineage>
</organism>
<reference evidence="1 2" key="1">
    <citation type="submission" date="2016-08" db="EMBL/GenBank/DDBJ databases">
        <authorList>
            <person name="Seilhamer J.J."/>
        </authorList>
    </citation>
    <scope>NUCLEOTIDE SEQUENCE [LARGE SCALE GENOMIC DNA]</scope>
    <source>
        <strain evidence="1 2">BRTC-1</strain>
    </source>
</reference>
<name>A0A1B2LXR7_9GAMM</name>